<dbReference type="Proteomes" id="UP001431235">
    <property type="component" value="Unassembled WGS sequence"/>
</dbReference>
<comment type="caution">
    <text evidence="2">The sequence shown here is derived from an EMBL/GenBank/DDBJ whole genome shotgun (WGS) entry which is preliminary data.</text>
</comment>
<evidence type="ECO:0000313" key="3">
    <source>
        <dbReference type="Proteomes" id="UP001431235"/>
    </source>
</evidence>
<dbReference type="Pfam" id="PF13332">
    <property type="entry name" value="Fil_haemagg_2"/>
    <property type="match status" value="1"/>
</dbReference>
<accession>A0ABT0SGK6</accession>
<proteinExistence type="predicted"/>
<name>A0ABT0SGK6_9GAMM</name>
<sequence>MAGLYVTAGNGTTHAETTVDAANTLTLVSGRDTTLEGAQARGETVIADIGRSLTMTSQQDTNDYARKDQSAGIDVAFGTGGGQVSASYNQSKIDSTYTSVKEQTGIQAGEGGFDIRVGGHTQLNGAAIASAADPLRNRLETGSLGWSDLENEAEYKASSFGISASGGSGGGSVSPNISVPQHEKSGSTTQAGIADGTLIVHDGSGEGIARGVTELQQDGLKEIFDQQKVAERMEMGQVAGQVGMRAAGDLAQQMGWEEGSKEKVILHGIVGAGIAALGGGDVLEGLAGAATNQLTSKAMQGYLRGNDIDPNSPEGKTLMELGSLALGAVVGGGSGAATALAAEQFNRQLHPDERHVIEKLMEEGYSEEQLMAVACVMVQCLLGRDMIEPGTLLEGVDGMSLTPAGTYLASQYQSVLDGMTAGQQEEITRVLAGSGLFKYTRADAYKDAFHDVQTAQRLGGVTQAGLGLLGAWASSVLCPFTVWGCAAAAESADNMSAGLTTWYQGRPALTLQNQAWQAVGLSPGNPNLVEALTGMGIAAGGAFAVNRTLAGQGKYAGAASDGAGSGRNTGRTETPDHLLPDNVNGDGLSPPSLKFTVVRPSSTP</sequence>
<protein>
    <submittedName>
        <fullName evidence="2">Hemagglutinin repeat-containing protein</fullName>
    </submittedName>
</protein>
<dbReference type="EMBL" id="JAIKTS010000001">
    <property type="protein sequence ID" value="MCL7714451.1"/>
    <property type="molecule type" value="Genomic_DNA"/>
</dbReference>
<dbReference type="RefSeq" id="WP_250063296.1">
    <property type="nucleotide sequence ID" value="NZ_JAIKTS010000001.1"/>
</dbReference>
<feature type="region of interest" description="Disordered" evidence="1">
    <location>
        <begin position="556"/>
        <end position="604"/>
    </location>
</feature>
<evidence type="ECO:0000256" key="1">
    <source>
        <dbReference type="SAM" id="MobiDB-lite"/>
    </source>
</evidence>
<gene>
    <name evidence="2" type="ORF">K5L01_07340</name>
</gene>
<evidence type="ECO:0000313" key="2">
    <source>
        <dbReference type="EMBL" id="MCL7714451.1"/>
    </source>
</evidence>
<organism evidence="2 3">
    <name type="scientific">Stenotrophomonas mori</name>
    <dbReference type="NCBI Taxonomy" id="2871096"/>
    <lineage>
        <taxon>Bacteria</taxon>
        <taxon>Pseudomonadati</taxon>
        <taxon>Pseudomonadota</taxon>
        <taxon>Gammaproteobacteria</taxon>
        <taxon>Lysobacterales</taxon>
        <taxon>Lysobacteraceae</taxon>
        <taxon>Stenotrophomonas</taxon>
    </lineage>
</organism>
<reference evidence="2 3" key="1">
    <citation type="submission" date="2021-08" db="EMBL/GenBank/DDBJ databases">
        <title>Novel members of of the genus Stenotrophomonas from differernt environment.</title>
        <authorList>
            <person name="Deng Y."/>
        </authorList>
    </citation>
    <scope>NUCLEOTIDE SEQUENCE [LARGE SCALE GENOMIC DNA]</scope>
    <source>
        <strain evidence="2 3">CPCC 101365</strain>
    </source>
</reference>
<feature type="region of interest" description="Disordered" evidence="1">
    <location>
        <begin position="165"/>
        <end position="189"/>
    </location>
</feature>
<dbReference type="InterPro" id="IPR025157">
    <property type="entry name" value="Hemagglutinin_rpt"/>
</dbReference>
<keyword evidence="3" id="KW-1185">Reference proteome</keyword>